<reference evidence="1 2" key="1">
    <citation type="submission" date="2013-11" db="EMBL/GenBank/DDBJ databases">
        <title>Genomic analysis of Pelistega sp. HM-7.</title>
        <authorList>
            <person name="Kumbhare S.V."/>
            <person name="Shetty S.A."/>
            <person name="Sharma O."/>
            <person name="Dhotre D.P."/>
        </authorList>
    </citation>
    <scope>NUCLEOTIDE SEQUENCE [LARGE SCALE GENOMIC DNA]</scope>
    <source>
        <strain evidence="1 2">HM-7</strain>
    </source>
</reference>
<gene>
    <name evidence="1" type="ORF">V757_02850</name>
</gene>
<name>V8GAF1_9BURK</name>
<sequence length="130" mass="15676">MPYKRLGLFRFGETPQEFTKLTGIPTRAKPNNKAFSDFQDFYIRFDNDRLTQIQITENILDYQVMFNDVLVNSIQGLNTLMSRYDYIENNFRVTFLVLGMTVWKDLRTIYFFDKSLLEFWKDLERPITSW</sequence>
<organism evidence="1 2">
    <name type="scientific">Pelistega indica</name>
    <dbReference type="NCBI Taxonomy" id="1414851"/>
    <lineage>
        <taxon>Bacteria</taxon>
        <taxon>Pseudomonadati</taxon>
        <taxon>Pseudomonadota</taxon>
        <taxon>Betaproteobacteria</taxon>
        <taxon>Burkholderiales</taxon>
        <taxon>Alcaligenaceae</taxon>
        <taxon>Pelistega</taxon>
    </lineage>
</organism>
<evidence type="ECO:0000313" key="1">
    <source>
        <dbReference type="EMBL" id="ETD72672.1"/>
    </source>
</evidence>
<comment type="caution">
    <text evidence="1">The sequence shown here is derived from an EMBL/GenBank/DDBJ whole genome shotgun (WGS) entry which is preliminary data.</text>
</comment>
<dbReference type="AlphaFoldDB" id="V8GAF1"/>
<accession>V8GAF1</accession>
<protein>
    <submittedName>
        <fullName evidence="1">Uncharacterized protein</fullName>
    </submittedName>
</protein>
<keyword evidence="2" id="KW-1185">Reference proteome</keyword>
<evidence type="ECO:0000313" key="2">
    <source>
        <dbReference type="Proteomes" id="UP000018766"/>
    </source>
</evidence>
<proteinExistence type="predicted"/>
<dbReference type="EMBL" id="AYSV01000039">
    <property type="protein sequence ID" value="ETD72672.1"/>
    <property type="molecule type" value="Genomic_DNA"/>
</dbReference>
<dbReference type="Proteomes" id="UP000018766">
    <property type="component" value="Unassembled WGS sequence"/>
</dbReference>